<evidence type="ECO:0000313" key="22">
    <source>
        <dbReference type="Proteomes" id="UP000006001"/>
    </source>
</evidence>
<feature type="binding site" evidence="16">
    <location>
        <position position="103"/>
    </location>
    <ligand>
        <name>substrate</name>
    </ligand>
</feature>
<dbReference type="GO" id="GO:0046872">
    <property type="term" value="F:metal ion binding"/>
    <property type="evidence" value="ECO:0007669"/>
    <property type="project" value="UniProtKB-KW"/>
</dbReference>
<evidence type="ECO:0000256" key="13">
    <source>
        <dbReference type="ARBA" id="ARBA00023209"/>
    </source>
</evidence>
<keyword evidence="18" id="KW-0479">Metal-binding</keyword>
<feature type="binding site" evidence="18">
    <location>
        <position position="62"/>
    </location>
    <ligand>
        <name>a divalent metal cation</name>
        <dbReference type="ChEBI" id="CHEBI:60240"/>
    </ligand>
</feature>
<feature type="region of interest" description="Disordered" evidence="19">
    <location>
        <begin position="12"/>
        <end position="34"/>
    </location>
</feature>
<keyword evidence="11" id="KW-0443">Lipid metabolism</keyword>
<dbReference type="InterPro" id="IPR000829">
    <property type="entry name" value="DAGK"/>
</dbReference>
<keyword evidence="6 20" id="KW-0812">Transmembrane</keyword>
<dbReference type="PROSITE" id="PS01069">
    <property type="entry name" value="DAGK_PROKAR"/>
    <property type="match status" value="1"/>
</dbReference>
<evidence type="ECO:0000256" key="2">
    <source>
        <dbReference type="ARBA" id="ARBA00005967"/>
    </source>
</evidence>
<dbReference type="HOGENOM" id="CLU_112343_2_0_11"/>
<dbReference type="GO" id="GO:0008654">
    <property type="term" value="P:phospholipid biosynthetic process"/>
    <property type="evidence" value="ECO:0007669"/>
    <property type="project" value="UniProtKB-KW"/>
</dbReference>
<evidence type="ECO:0000313" key="21">
    <source>
        <dbReference type="EMBL" id="EEZ62176.1"/>
    </source>
</evidence>
<keyword evidence="4" id="KW-0444">Lipid biosynthesis</keyword>
<dbReference type="STRING" id="649764.HMPREF0762_00268"/>
<dbReference type="Proteomes" id="UP000006001">
    <property type="component" value="Unassembled WGS sequence"/>
</dbReference>
<evidence type="ECO:0000256" key="17">
    <source>
        <dbReference type="PIRSR" id="PIRSR600829-3"/>
    </source>
</evidence>
<feature type="binding site" evidence="17">
    <location>
        <position position="62"/>
    </location>
    <ligand>
        <name>ATP</name>
        <dbReference type="ChEBI" id="CHEBI:30616"/>
    </ligand>
</feature>
<feature type="binding site" evidence="17">
    <location>
        <begin position="128"/>
        <end position="129"/>
    </location>
    <ligand>
        <name>ATP</name>
        <dbReference type="ChEBI" id="CHEBI:30616"/>
    </ligand>
</feature>
<comment type="caution">
    <text evidence="21">The sequence shown here is derived from an EMBL/GenBank/DDBJ whole genome shotgun (WGS) entry which is preliminary data.</text>
</comment>
<keyword evidence="8 21" id="KW-0418">Kinase</keyword>
<dbReference type="EC" id="2.7.1.107" evidence="21"/>
<keyword evidence="7 17" id="KW-0547">Nucleotide-binding</keyword>
<gene>
    <name evidence="21" type="primary">dgkA</name>
    <name evidence="21" type="ORF">HMPREF0762_00268</name>
</gene>
<keyword evidence="12 20" id="KW-0472">Membrane</keyword>
<dbReference type="Pfam" id="PF01219">
    <property type="entry name" value="DAGK_prokar"/>
    <property type="match status" value="1"/>
</dbReference>
<comment type="similarity">
    <text evidence="2">Belongs to the bacterial diacylglycerol kinase family.</text>
</comment>
<feature type="binding site" evidence="18">
    <location>
        <position position="110"/>
    </location>
    <ligand>
        <name>a divalent metal cation</name>
        <dbReference type="ChEBI" id="CHEBI:60240"/>
    </ligand>
</feature>
<evidence type="ECO:0000256" key="7">
    <source>
        <dbReference type="ARBA" id="ARBA00022741"/>
    </source>
</evidence>
<feature type="transmembrane region" description="Helical" evidence="20">
    <location>
        <begin position="130"/>
        <end position="155"/>
    </location>
</feature>
<evidence type="ECO:0000256" key="8">
    <source>
        <dbReference type="ARBA" id="ARBA00022777"/>
    </source>
</evidence>
<evidence type="ECO:0000256" key="12">
    <source>
        <dbReference type="ARBA" id="ARBA00023136"/>
    </source>
</evidence>
<evidence type="ECO:0000256" key="9">
    <source>
        <dbReference type="ARBA" id="ARBA00022840"/>
    </source>
</evidence>
<feature type="binding site" evidence="17">
    <location>
        <begin position="119"/>
        <end position="121"/>
    </location>
    <ligand>
        <name>ATP</name>
        <dbReference type="ChEBI" id="CHEBI:30616"/>
    </ligand>
</feature>
<dbReference type="EMBL" id="ACUX02000004">
    <property type="protein sequence ID" value="EEZ62176.1"/>
    <property type="molecule type" value="Genomic_DNA"/>
</dbReference>
<dbReference type="EC" id="2.7.1.66" evidence="21"/>
<evidence type="ECO:0000256" key="1">
    <source>
        <dbReference type="ARBA" id="ARBA00004651"/>
    </source>
</evidence>
<proteinExistence type="inferred from homology"/>
<dbReference type="InterPro" id="IPR036945">
    <property type="entry name" value="DAGK_sf"/>
</dbReference>
<dbReference type="InterPro" id="IPR033717">
    <property type="entry name" value="UDPK"/>
</dbReference>
<keyword evidence="13" id="KW-0594">Phospholipid biosynthesis</keyword>
<dbReference type="Gene3D" id="1.10.287.3610">
    <property type="match status" value="1"/>
</dbReference>
<keyword evidence="10 20" id="KW-1133">Transmembrane helix</keyword>
<keyword evidence="3" id="KW-1003">Cell membrane</keyword>
<keyword evidence="9 17" id="KW-0067">ATP-binding</keyword>
<dbReference type="GO" id="GO:0036433">
    <property type="term" value="F:di-trans, poly-cis-undecaprenol kinase activity"/>
    <property type="evidence" value="ECO:0007669"/>
    <property type="project" value="UniProtKB-EC"/>
</dbReference>
<accession>D0WEN8</accession>
<evidence type="ECO:0000256" key="19">
    <source>
        <dbReference type="SAM" id="MobiDB-lite"/>
    </source>
</evidence>
<comment type="subcellular location">
    <subcellularLocation>
        <location evidence="1">Cell membrane</location>
        <topology evidence="1">Multi-pass membrane protein</topology>
    </subcellularLocation>
</comment>
<keyword evidence="5 21" id="KW-0808">Transferase</keyword>
<feature type="active site" description="Proton acceptor" evidence="15">
    <location>
        <position position="103"/>
    </location>
</feature>
<evidence type="ECO:0000256" key="3">
    <source>
        <dbReference type="ARBA" id="ARBA00022475"/>
    </source>
</evidence>
<evidence type="ECO:0000256" key="20">
    <source>
        <dbReference type="SAM" id="Phobius"/>
    </source>
</evidence>
<dbReference type="GO" id="GO:0005886">
    <property type="term" value="C:plasma membrane"/>
    <property type="evidence" value="ECO:0007669"/>
    <property type="project" value="UniProtKB-SubCell"/>
</dbReference>
<dbReference type="AlphaFoldDB" id="D0WEN8"/>
<evidence type="ECO:0000256" key="10">
    <source>
        <dbReference type="ARBA" id="ARBA00022989"/>
    </source>
</evidence>
<keyword evidence="22" id="KW-1185">Reference proteome</keyword>
<dbReference type="eggNOG" id="COG0818">
    <property type="taxonomic scope" value="Bacteria"/>
</dbReference>
<dbReference type="GO" id="GO:0005524">
    <property type="term" value="F:ATP binding"/>
    <property type="evidence" value="ECO:0007669"/>
    <property type="project" value="UniProtKB-KW"/>
</dbReference>
<evidence type="ECO:0000256" key="14">
    <source>
        <dbReference type="ARBA" id="ARBA00023264"/>
    </source>
</evidence>
<sequence length="159" mass="16153">MREGAYAMIEDKAASDGSSHPMQRPRSDADAAGATGASLKAGNSLARSFYHAAQGVRAASRERNFRIDVAVAVCALVAAALLRVDAQGWAAIVVCIGVVLSFETMNTALEAAVDLASPEIHPLAKAAKDCAAGAALIAACMSVVVGLIVFGTALARLVG</sequence>
<organism evidence="21 22">
    <name type="scientific">Slackia exigua (strain ATCC 700122 / DSM 15923 / CIP 105133 / JCM 11022 / KCTC 5966 / S-7)</name>
    <dbReference type="NCBI Taxonomy" id="649764"/>
    <lineage>
        <taxon>Bacteria</taxon>
        <taxon>Bacillati</taxon>
        <taxon>Actinomycetota</taxon>
        <taxon>Coriobacteriia</taxon>
        <taxon>Eggerthellales</taxon>
        <taxon>Eggerthellaceae</taxon>
        <taxon>Slackia</taxon>
    </lineage>
</organism>
<name>D0WEN8_SLAES</name>
<reference evidence="21" key="1">
    <citation type="submission" date="2009-10" db="EMBL/GenBank/DDBJ databases">
        <authorList>
            <person name="Weinstock G."/>
            <person name="Sodergren E."/>
            <person name="Clifton S."/>
            <person name="Fulton L."/>
            <person name="Fulton B."/>
            <person name="Courtney L."/>
            <person name="Fronick C."/>
            <person name="Harrison M."/>
            <person name="Strong C."/>
            <person name="Farmer C."/>
            <person name="Delahaunty K."/>
            <person name="Markovic C."/>
            <person name="Hall O."/>
            <person name="Minx P."/>
            <person name="Tomlinson C."/>
            <person name="Mitreva M."/>
            <person name="Nelson J."/>
            <person name="Hou S."/>
            <person name="Wollam A."/>
            <person name="Pepin K.H."/>
            <person name="Johnson M."/>
            <person name="Bhonagiri V."/>
            <person name="Nash W.E."/>
            <person name="Warren W."/>
            <person name="Chinwalla A."/>
            <person name="Mardis E.R."/>
            <person name="Wilson R.K."/>
        </authorList>
    </citation>
    <scope>NUCLEOTIDE SEQUENCE [LARGE SCALE GENOMIC DNA]</scope>
    <source>
        <strain evidence="21">ATCC 700122</strain>
    </source>
</reference>
<evidence type="ECO:0000256" key="5">
    <source>
        <dbReference type="ARBA" id="ARBA00022679"/>
    </source>
</evidence>
<dbReference type="PANTHER" id="PTHR34299:SF1">
    <property type="entry name" value="DIACYLGLYCEROL KINASE"/>
    <property type="match status" value="1"/>
</dbReference>
<dbReference type="PANTHER" id="PTHR34299">
    <property type="entry name" value="DIACYLGLYCEROL KINASE"/>
    <property type="match status" value="1"/>
</dbReference>
<evidence type="ECO:0000256" key="4">
    <source>
        <dbReference type="ARBA" id="ARBA00022516"/>
    </source>
</evidence>
<dbReference type="GO" id="GO:0004143">
    <property type="term" value="F:ATP-dependent diacylglycerol kinase activity"/>
    <property type="evidence" value="ECO:0007669"/>
    <property type="project" value="UniProtKB-EC"/>
</dbReference>
<evidence type="ECO:0000256" key="16">
    <source>
        <dbReference type="PIRSR" id="PIRSR600829-2"/>
    </source>
</evidence>
<evidence type="ECO:0000256" key="18">
    <source>
        <dbReference type="PIRSR" id="PIRSR600829-4"/>
    </source>
</evidence>
<keyword evidence="18" id="KW-0460">Magnesium</keyword>
<feature type="binding site" evidence="17">
    <location>
        <position position="110"/>
    </location>
    <ligand>
        <name>ATP</name>
        <dbReference type="ChEBI" id="CHEBI:30616"/>
    </ligand>
</feature>
<evidence type="ECO:0000256" key="6">
    <source>
        <dbReference type="ARBA" id="ARBA00022692"/>
    </source>
</evidence>
<protein>
    <submittedName>
        <fullName evidence="21">Undecaprenol kinase</fullName>
        <ecNumber evidence="21">2.7.1.107</ecNumber>
        <ecNumber evidence="21">2.7.1.66</ecNumber>
    </submittedName>
</protein>
<evidence type="ECO:0000256" key="15">
    <source>
        <dbReference type="PIRSR" id="PIRSR600829-1"/>
    </source>
</evidence>
<comment type="cofactor">
    <cofactor evidence="18">
        <name>Mg(2+)</name>
        <dbReference type="ChEBI" id="CHEBI:18420"/>
    </cofactor>
    <text evidence="18">Mn(2+), Zn(2+), Cd(2+) and Co(2+) support activity to lesser extents.</text>
</comment>
<evidence type="ECO:0000256" key="11">
    <source>
        <dbReference type="ARBA" id="ARBA00023098"/>
    </source>
</evidence>
<dbReference type="CDD" id="cd14265">
    <property type="entry name" value="UDPK_IM_like"/>
    <property type="match status" value="1"/>
</dbReference>
<keyword evidence="14" id="KW-1208">Phospholipid metabolism</keyword>